<feature type="non-terminal residue" evidence="1">
    <location>
        <position position="1"/>
    </location>
</feature>
<name>A0ACA9MLX5_9GLOM</name>
<sequence>QCEALLKDLKQYMKLTGQGLITTIRTSANEAVNRIKLNYTDKKTDYPKSFSARHALAVLHNNDGLLTLLETVRKVAKLPEFSEQDIINIIKIWKNRNNKCQLNIRVNDEMLKQKFYPTFASLIQDFDIFVKCNGCLSFPIKYPVGLCSICRFWAKYNMNIYIPIQTDSNISLAKSSDTDILEAILKNIFNLLEYQEYQKESIESFINRYNTLTILKTGDGKTLIYAIASLLFKGLTVVFIPLKSLMDDQLATFYASSKQPPELQERIFRELASGLTKVLLITPEKYIMNMKFRNILKKINSLRELQFVIDEAHCIKEYEYFRPDHKLEIISKPHEKEKLIQAIISVIDSITNGRIIIYSASISDCITVGQSLIKHYGSQNIGIYHSSMKSADRDITLKLWKDGEIRFMSTTNTFGIGINIPDIRAIIHTTFLMSLDSFIQEIDSDLRTLTLILYSGRESIQENIEISQEFDKLSSLTEIVAPTNHKKYLKEKRKQLLEMVHYCENKLECKQQLAYRIFTWPRDPDIPECHNCDNCCQHKAISTEWQNVSNKVNWIVRIINQLIKRVTSQDPKLLRISRDDIADCFMSSKGKNAVSKDLSSIEGYGVSSESCSIFNKDCLYLIDSLILAEIITEEVDIKYSKEAKSLLYSSSLVDLKENALNFLSTLE</sequence>
<accession>A0ACA9MLX5</accession>
<proteinExistence type="predicted"/>
<reference evidence="1" key="1">
    <citation type="submission" date="2021-06" db="EMBL/GenBank/DDBJ databases">
        <authorList>
            <person name="Kallberg Y."/>
            <person name="Tangrot J."/>
            <person name="Rosling A."/>
        </authorList>
    </citation>
    <scope>NUCLEOTIDE SEQUENCE</scope>
    <source>
        <strain evidence="1">AU212A</strain>
    </source>
</reference>
<keyword evidence="2" id="KW-1185">Reference proteome</keyword>
<evidence type="ECO:0000313" key="2">
    <source>
        <dbReference type="Proteomes" id="UP000789860"/>
    </source>
</evidence>
<evidence type="ECO:0000313" key="1">
    <source>
        <dbReference type="EMBL" id="CAG8598381.1"/>
    </source>
</evidence>
<protein>
    <submittedName>
        <fullName evidence="1">4216_t:CDS:1</fullName>
    </submittedName>
</protein>
<dbReference type="EMBL" id="CAJVPM010013989">
    <property type="protein sequence ID" value="CAG8598381.1"/>
    <property type="molecule type" value="Genomic_DNA"/>
</dbReference>
<gene>
    <name evidence="1" type="ORF">SCALOS_LOCUS6836</name>
</gene>
<organism evidence="1 2">
    <name type="scientific">Scutellospora calospora</name>
    <dbReference type="NCBI Taxonomy" id="85575"/>
    <lineage>
        <taxon>Eukaryota</taxon>
        <taxon>Fungi</taxon>
        <taxon>Fungi incertae sedis</taxon>
        <taxon>Mucoromycota</taxon>
        <taxon>Glomeromycotina</taxon>
        <taxon>Glomeromycetes</taxon>
        <taxon>Diversisporales</taxon>
        <taxon>Gigasporaceae</taxon>
        <taxon>Scutellospora</taxon>
    </lineage>
</organism>
<comment type="caution">
    <text evidence="1">The sequence shown here is derived from an EMBL/GenBank/DDBJ whole genome shotgun (WGS) entry which is preliminary data.</text>
</comment>
<dbReference type="Proteomes" id="UP000789860">
    <property type="component" value="Unassembled WGS sequence"/>
</dbReference>